<evidence type="ECO:0008006" key="2">
    <source>
        <dbReference type="Google" id="ProtNLM"/>
    </source>
</evidence>
<dbReference type="InterPro" id="IPR009593">
    <property type="entry name" value="DUF1203"/>
</dbReference>
<dbReference type="HOGENOM" id="CLU_117181_0_0_1"/>
<dbReference type="Proteomes" id="UP000023758">
    <property type="component" value="Unassembled WGS sequence"/>
</dbReference>
<dbReference type="PIRSF" id="PIRSF034110">
    <property type="entry name" value="DUF1203"/>
    <property type="match status" value="1"/>
</dbReference>
<name>A0A022VSP5_TRIRU</name>
<organism evidence="1">
    <name type="scientific">Trichophyton rubrum CBS 288.86</name>
    <dbReference type="NCBI Taxonomy" id="1215330"/>
    <lineage>
        <taxon>Eukaryota</taxon>
        <taxon>Fungi</taxon>
        <taxon>Dikarya</taxon>
        <taxon>Ascomycota</taxon>
        <taxon>Pezizomycotina</taxon>
        <taxon>Eurotiomycetes</taxon>
        <taxon>Eurotiomycetidae</taxon>
        <taxon>Onygenales</taxon>
        <taxon>Arthrodermataceae</taxon>
        <taxon>Trichophyton</taxon>
    </lineage>
</organism>
<dbReference type="EMBL" id="KK207906">
    <property type="protein sequence ID" value="EZF49277.1"/>
    <property type="molecule type" value="Genomic_DNA"/>
</dbReference>
<evidence type="ECO:0000313" key="1">
    <source>
        <dbReference type="EMBL" id="EZF49277.1"/>
    </source>
</evidence>
<proteinExistence type="predicted"/>
<protein>
    <recommendedName>
        <fullName evidence="2">DUF1203 domain-containing protein</fullName>
    </recommendedName>
</protein>
<reference evidence="1" key="1">
    <citation type="submission" date="2014-02" db="EMBL/GenBank/DDBJ databases">
        <title>The Genome Sequence of Trichophyton rubrum (morphotype fischeri) CBS 288.86.</title>
        <authorList>
            <consortium name="The Broad Institute Genomics Platform"/>
            <person name="Cuomo C.A."/>
            <person name="White T.C."/>
            <person name="Graser Y."/>
            <person name="Martinez-Rossi N."/>
            <person name="Heitman J."/>
            <person name="Young S.K."/>
            <person name="Zeng Q."/>
            <person name="Gargeya S."/>
            <person name="Abouelleil A."/>
            <person name="Alvarado L."/>
            <person name="Chapman S.B."/>
            <person name="Gainer-Dewar J."/>
            <person name="Goldberg J."/>
            <person name="Griggs A."/>
            <person name="Gujja S."/>
            <person name="Hansen M."/>
            <person name="Howarth C."/>
            <person name="Imamovic A."/>
            <person name="Larimer J."/>
            <person name="Martinez D."/>
            <person name="Murphy C."/>
            <person name="Pearson M.D."/>
            <person name="Persinoti G."/>
            <person name="Poon T."/>
            <person name="Priest M."/>
            <person name="Roberts A.D."/>
            <person name="Saif S."/>
            <person name="Shea T.D."/>
            <person name="Sykes S.N."/>
            <person name="Wortman J."/>
            <person name="Nusbaum C."/>
            <person name="Birren B."/>
        </authorList>
    </citation>
    <scope>NUCLEOTIDE SEQUENCE [LARGE SCALE GENOMIC DNA]</scope>
    <source>
        <strain evidence="1">CBS 288.86</strain>
    </source>
</reference>
<gene>
    <name evidence="1" type="ORF">H103_07158</name>
</gene>
<dbReference type="AlphaFoldDB" id="A0A022VSP5"/>
<accession>A0A022VSP5</accession>
<sequence>MKIVPLPTPVEVNQPTTIRSTVTPTFGGAPCRRCLKNAALNEDVLLVSYNPFLPENRDTPYSGPGPIFVHADECPWYDGTQDNELGIPARYHARSLTARAYDAGNMMVWSKVVEGAKLMETLKTEVFGDPELEAEYVHVHFTGPGCFAFKVVP</sequence>
<dbReference type="Pfam" id="PF06718">
    <property type="entry name" value="DUF1203"/>
    <property type="match status" value="1"/>
</dbReference>
<dbReference type="OrthoDB" id="4167009at2759"/>